<keyword evidence="2" id="KW-1185">Reference proteome</keyword>
<name>A0ACB9R454_9MYRT</name>
<organism evidence="1 2">
    <name type="scientific">Melastoma candidum</name>
    <dbReference type="NCBI Taxonomy" id="119954"/>
    <lineage>
        <taxon>Eukaryota</taxon>
        <taxon>Viridiplantae</taxon>
        <taxon>Streptophyta</taxon>
        <taxon>Embryophyta</taxon>
        <taxon>Tracheophyta</taxon>
        <taxon>Spermatophyta</taxon>
        <taxon>Magnoliopsida</taxon>
        <taxon>eudicotyledons</taxon>
        <taxon>Gunneridae</taxon>
        <taxon>Pentapetalae</taxon>
        <taxon>rosids</taxon>
        <taxon>malvids</taxon>
        <taxon>Myrtales</taxon>
        <taxon>Melastomataceae</taxon>
        <taxon>Melastomatoideae</taxon>
        <taxon>Melastomateae</taxon>
        <taxon>Melastoma</taxon>
    </lineage>
</organism>
<reference evidence="2" key="1">
    <citation type="journal article" date="2023" name="Front. Plant Sci.">
        <title>Chromosomal-level genome assembly of Melastoma candidum provides insights into trichome evolution.</title>
        <authorList>
            <person name="Zhong Y."/>
            <person name="Wu W."/>
            <person name="Sun C."/>
            <person name="Zou P."/>
            <person name="Liu Y."/>
            <person name="Dai S."/>
            <person name="Zhou R."/>
        </authorList>
    </citation>
    <scope>NUCLEOTIDE SEQUENCE [LARGE SCALE GENOMIC DNA]</scope>
</reference>
<dbReference type="EMBL" id="CM042883">
    <property type="protein sequence ID" value="KAI4373891.1"/>
    <property type="molecule type" value="Genomic_DNA"/>
</dbReference>
<gene>
    <name evidence="1" type="ORF">MLD38_011953</name>
</gene>
<dbReference type="Proteomes" id="UP001057402">
    <property type="component" value="Chromosome 4"/>
</dbReference>
<sequence length="731" mass="84085">MVKFSREFDAQLIPEWKDAFADYRRLKKLVKKIKLSSRTPPKAKPSDLRTCWLVLLAVGSFLIRCLRHVAESVGHSRRPSPADEDNSMQMGCDGVEVEVESGISGDDEEEARTNVNGIGAVDLLHPRAHHVMFMEALEEEHHKVNHFYMKREAEFMERARSLLHQLHTLLLLKHPSPPIPDETDDFRPRDRPTKRSHATTSSGGVVVDATPWKEGGMICIRNNGSLSRKDVQRAEKTIRGALVDLYRALVLLNKFRTLNLSAFVKILKKFDKVSSQKASQHYLETVKGSHFCVSDQVIKLMLDVESLFTEHFANNDRKKAMMYLRPSQRRESHAVTFLVGLLTGCFVTLFFLYATLAHALGLFSSDSSLNYMETFYPVFSIFALFGLHLFMHGCNLFLWKKTGINNNFIFEFSPNTALNHRDAFLLSTTFMTAVVGTMVVDLLLRRNDAPDSQLNAIPGILLVAFIGLLICPFDVFYRPTRYCFIRIMCSIVCAPFTKVAMADFFLGDQLTSQVQLMRYIETSACYIIAANFRTHHYNACKSGRFYWELIYVISFLPYYWRFWQCGRRWYDDSDKVHIANMGKYLSAMVAAGVRITYAREQTLTCFVLVLVTSLVATLYQLYWDFVQDWGFFNPKSSNRWLRNDLVLKNKGIYYVSIGFNSVLRVVWVITVLQFRVGTVGSHLLEFSVASLEVIRRGHWNFYRVENEHLNNVGKFRVVKSVPLPFRDHPDD</sequence>
<evidence type="ECO:0000313" key="2">
    <source>
        <dbReference type="Proteomes" id="UP001057402"/>
    </source>
</evidence>
<comment type="caution">
    <text evidence="1">The sequence shown here is derived from an EMBL/GenBank/DDBJ whole genome shotgun (WGS) entry which is preliminary data.</text>
</comment>
<protein>
    <submittedName>
        <fullName evidence="1">Uncharacterized protein</fullName>
    </submittedName>
</protein>
<evidence type="ECO:0000313" key="1">
    <source>
        <dbReference type="EMBL" id="KAI4373891.1"/>
    </source>
</evidence>
<accession>A0ACB9R454</accession>
<proteinExistence type="predicted"/>